<keyword evidence="1" id="KW-0456">Lyase</keyword>
<dbReference type="PANTHER" id="PTHR35467">
    <property type="match status" value="1"/>
</dbReference>
<dbReference type="GO" id="GO:0047602">
    <property type="term" value="F:acetoacetate decarboxylase activity"/>
    <property type="evidence" value="ECO:0007669"/>
    <property type="project" value="UniProtKB-EC"/>
</dbReference>
<dbReference type="Pfam" id="PF00197">
    <property type="entry name" value="Kunitz_legume"/>
    <property type="match status" value="1"/>
</dbReference>
<dbReference type="InterPro" id="IPR039343">
    <property type="entry name" value="NDX1-like"/>
</dbReference>
<accession>A0A445IAC1</accession>
<dbReference type="EMBL" id="QZWG01000011">
    <property type="protein sequence ID" value="RZB82991.1"/>
    <property type="molecule type" value="Genomic_DNA"/>
</dbReference>
<reference evidence="1 2" key="1">
    <citation type="submission" date="2018-09" db="EMBL/GenBank/DDBJ databases">
        <title>A high-quality reference genome of wild soybean provides a powerful tool to mine soybean genomes.</title>
        <authorList>
            <person name="Xie M."/>
            <person name="Chung C.Y.L."/>
            <person name="Li M.-W."/>
            <person name="Wong F.-L."/>
            <person name="Chan T.-F."/>
            <person name="Lam H.-M."/>
        </authorList>
    </citation>
    <scope>NUCLEOTIDE SEQUENCE [LARGE SCALE GENOMIC DNA]</scope>
    <source>
        <strain evidence="2">cv. W05</strain>
        <tissue evidence="1">Hypocotyl of etiolated seedlings</tissue>
    </source>
</reference>
<evidence type="ECO:0000313" key="2">
    <source>
        <dbReference type="Proteomes" id="UP000289340"/>
    </source>
</evidence>
<evidence type="ECO:0000313" key="1">
    <source>
        <dbReference type="EMBL" id="RZB82991.1"/>
    </source>
</evidence>
<protein>
    <submittedName>
        <fullName evidence="1">Protein NEOXANTHIN-DEFICIENT 1 isoform B</fullName>
        <ecNumber evidence="1">4.1.1.4</ecNumber>
    </submittedName>
</protein>
<organism evidence="1 2">
    <name type="scientific">Glycine soja</name>
    <name type="common">Wild soybean</name>
    <dbReference type="NCBI Taxonomy" id="3848"/>
    <lineage>
        <taxon>Eukaryota</taxon>
        <taxon>Viridiplantae</taxon>
        <taxon>Streptophyta</taxon>
        <taxon>Embryophyta</taxon>
        <taxon>Tracheophyta</taxon>
        <taxon>Spermatophyta</taxon>
        <taxon>Magnoliopsida</taxon>
        <taxon>eudicotyledons</taxon>
        <taxon>Gunneridae</taxon>
        <taxon>Pentapetalae</taxon>
        <taxon>rosids</taxon>
        <taxon>fabids</taxon>
        <taxon>Fabales</taxon>
        <taxon>Fabaceae</taxon>
        <taxon>Papilionoideae</taxon>
        <taxon>50 kb inversion clade</taxon>
        <taxon>NPAAA clade</taxon>
        <taxon>indigoferoid/millettioid clade</taxon>
        <taxon>Phaseoleae</taxon>
        <taxon>Glycine</taxon>
        <taxon>Glycine subgen. Soja</taxon>
    </lineage>
</organism>
<dbReference type="Gene3D" id="2.40.400.10">
    <property type="entry name" value="Acetoacetate decarboxylase-like"/>
    <property type="match status" value="1"/>
</dbReference>
<dbReference type="EC" id="4.1.1.4" evidence="1"/>
<dbReference type="InterPro" id="IPR002160">
    <property type="entry name" value="Prot_inh_Kunz-lg"/>
</dbReference>
<dbReference type="GO" id="GO:0004866">
    <property type="term" value="F:endopeptidase inhibitor activity"/>
    <property type="evidence" value="ECO:0007669"/>
    <property type="project" value="InterPro"/>
</dbReference>
<dbReference type="InterPro" id="IPR011065">
    <property type="entry name" value="Kunitz_inhibitor_STI-like_sf"/>
</dbReference>
<sequence>MRACQLMIPLDVIHQMPGWVALAFGTLVTTFHGQENSDAEEGLPIFFTPFAEEDDVVKVNREFKVTFSAASICVQGTNWNLAEKDSQSGRRLIAASGSDDYLRITKTPINEFMEAVEAKASSGYGKPPWVFRGRQVAWYQLHLVKAEKARAYIPKEFKLVEAFGQVYLYTLGGFFLASYEDSPVGVFDELVVIAGLVWNRPTSCAWATRVYVNNDEACYHGRKEVGLPSQMARFSKTITAISRQQREIKSGFLNRIGIGAKYSTPKDPLNVQVTKIKCLDAEDTCNINISLTSPVSALGIGHWMGPTTRMSLPSFSGATEYNPNLLKYSCQIECRVQALKPLKVSGAFPSTNDDTELSLEDYGSSSHVAKDHENDAQNFSTCVMLSKPILALKFNQMLMQVEAPLVLSQCSNSLETTVSSVP</sequence>
<comment type="caution">
    <text evidence="1">The sequence shown here is derived from an EMBL/GenBank/DDBJ whole genome shotgun (WGS) entry which is preliminary data.</text>
</comment>
<proteinExistence type="predicted"/>
<dbReference type="InterPro" id="IPR023375">
    <property type="entry name" value="ADC_dom_sf"/>
</dbReference>
<dbReference type="SUPFAM" id="SSF50386">
    <property type="entry name" value="STI-like"/>
    <property type="match status" value="1"/>
</dbReference>
<name>A0A445IAC1_GLYSO</name>
<dbReference type="Proteomes" id="UP000289340">
    <property type="component" value="Chromosome 11"/>
</dbReference>
<dbReference type="AlphaFoldDB" id="A0A445IAC1"/>
<dbReference type="SUPFAM" id="SSF160104">
    <property type="entry name" value="Acetoacetate decarboxylase-like"/>
    <property type="match status" value="1"/>
</dbReference>
<dbReference type="PANTHER" id="PTHR35467:SF2">
    <property type="entry name" value="PROTEIN NEOXANTHIN-DEFICIENT 1"/>
    <property type="match status" value="1"/>
</dbReference>
<gene>
    <name evidence="1" type="ORF">D0Y65_031864</name>
</gene>
<dbReference type="Gene3D" id="2.80.10.50">
    <property type="match status" value="1"/>
</dbReference>
<keyword evidence="2" id="KW-1185">Reference proteome</keyword>